<keyword evidence="2" id="KW-1185">Reference proteome</keyword>
<organism evidence="1 2">
    <name type="scientific">Thauera humireducens</name>
    <dbReference type="NCBI Taxonomy" id="1134435"/>
    <lineage>
        <taxon>Bacteria</taxon>
        <taxon>Pseudomonadati</taxon>
        <taxon>Pseudomonadota</taxon>
        <taxon>Betaproteobacteria</taxon>
        <taxon>Rhodocyclales</taxon>
        <taxon>Zoogloeaceae</taxon>
        <taxon>Thauera</taxon>
    </lineage>
</organism>
<dbReference type="EMBL" id="CP014646">
    <property type="protein sequence ID" value="AMO36605.1"/>
    <property type="molecule type" value="Genomic_DNA"/>
</dbReference>
<protein>
    <submittedName>
        <fullName evidence="1">Uncharacterized protein</fullName>
    </submittedName>
</protein>
<dbReference type="KEGG" id="thu:AC731_006415"/>
<gene>
    <name evidence="1" type="ORF">AC731_006415</name>
</gene>
<dbReference type="RefSeq" id="WP_048704186.1">
    <property type="nucleotide sequence ID" value="NZ_CP014646.1"/>
</dbReference>
<evidence type="ECO:0000313" key="2">
    <source>
        <dbReference type="Proteomes" id="UP000036902"/>
    </source>
</evidence>
<name>A0A127K3S7_9RHOO</name>
<accession>A0A127K3S7</accession>
<dbReference type="AlphaFoldDB" id="A0A127K3S7"/>
<evidence type="ECO:0000313" key="1">
    <source>
        <dbReference type="EMBL" id="AMO36605.1"/>
    </source>
</evidence>
<dbReference type="STRING" id="1134435.AC731_006415"/>
<dbReference type="Proteomes" id="UP000036902">
    <property type="component" value="Chromosome"/>
</dbReference>
<reference evidence="2" key="1">
    <citation type="submission" date="2016-03" db="EMBL/GenBank/DDBJ databases">
        <authorList>
            <person name="Ma C."/>
            <person name="Zhou S."/>
            <person name="Yang G."/>
        </authorList>
    </citation>
    <scope>NUCLEOTIDE SEQUENCE [LARGE SCALE GENOMIC DNA]</scope>
    <source>
        <strain evidence="2">SgZ-1</strain>
    </source>
</reference>
<proteinExistence type="predicted"/>
<sequence length="151" mass="16385">MNTIVMNTLTGAVTEYADFPFDSITETHAGNAAGLYTLGGETDNGDAIVSEVLTGETLWDSSLKKRVEMVYFSIPECAGEGELIVKARDRMGDEAEYRYGFPVRAAGQSRAQPGKGIRENYLTFGFSNPAGDAFTLDRIEVAVAQSTTRRV</sequence>